<comment type="caution">
    <text evidence="4">The sequence shown here is derived from an EMBL/GenBank/DDBJ whole genome shotgun (WGS) entry which is preliminary data.</text>
</comment>
<dbReference type="SUPFAM" id="SSF52540">
    <property type="entry name" value="P-loop containing nucleoside triphosphate hydrolases"/>
    <property type="match status" value="1"/>
</dbReference>
<keyword evidence="2" id="KW-0067">ATP-binding</keyword>
<dbReference type="EMBL" id="BOPH01000033">
    <property type="protein sequence ID" value="GIJ67858.1"/>
    <property type="molecule type" value="Genomic_DNA"/>
</dbReference>
<keyword evidence="1" id="KW-0547">Nucleotide-binding</keyword>
<dbReference type="SMART" id="SM00421">
    <property type="entry name" value="HTH_LUXR"/>
    <property type="match status" value="1"/>
</dbReference>
<dbReference type="GO" id="GO:0005737">
    <property type="term" value="C:cytoplasm"/>
    <property type="evidence" value="ECO:0007669"/>
    <property type="project" value="TreeGrafter"/>
</dbReference>
<dbReference type="AlphaFoldDB" id="A0A8J4EAW9"/>
<dbReference type="InterPro" id="IPR041664">
    <property type="entry name" value="AAA_16"/>
</dbReference>
<evidence type="ECO:0000313" key="4">
    <source>
        <dbReference type="EMBL" id="GIJ67858.1"/>
    </source>
</evidence>
<evidence type="ECO:0000259" key="3">
    <source>
        <dbReference type="PROSITE" id="PS50043"/>
    </source>
</evidence>
<gene>
    <name evidence="4" type="ORF">Voc01_027750</name>
</gene>
<dbReference type="InterPro" id="IPR016032">
    <property type="entry name" value="Sig_transdc_resp-reg_C-effctor"/>
</dbReference>
<dbReference type="Proteomes" id="UP000635606">
    <property type="component" value="Unassembled WGS sequence"/>
</dbReference>
<accession>A0A8J4EAW9</accession>
<proteinExistence type="predicted"/>
<organism evidence="4 5">
    <name type="scientific">Virgisporangium ochraceum</name>
    <dbReference type="NCBI Taxonomy" id="65505"/>
    <lineage>
        <taxon>Bacteria</taxon>
        <taxon>Bacillati</taxon>
        <taxon>Actinomycetota</taxon>
        <taxon>Actinomycetes</taxon>
        <taxon>Micromonosporales</taxon>
        <taxon>Micromonosporaceae</taxon>
        <taxon>Virgisporangium</taxon>
    </lineage>
</organism>
<dbReference type="GO" id="GO:0005524">
    <property type="term" value="F:ATP binding"/>
    <property type="evidence" value="ECO:0007669"/>
    <property type="project" value="UniProtKB-KW"/>
</dbReference>
<dbReference type="PROSITE" id="PS50043">
    <property type="entry name" value="HTH_LUXR_2"/>
    <property type="match status" value="1"/>
</dbReference>
<keyword evidence="5" id="KW-1185">Reference proteome</keyword>
<dbReference type="InterPro" id="IPR000792">
    <property type="entry name" value="Tscrpt_reg_LuxR_C"/>
</dbReference>
<feature type="domain" description="HTH luxR-type" evidence="3">
    <location>
        <begin position="883"/>
        <end position="948"/>
    </location>
</feature>
<dbReference type="Pfam" id="PF00196">
    <property type="entry name" value="GerE"/>
    <property type="match status" value="1"/>
</dbReference>
<dbReference type="GO" id="GO:0004016">
    <property type="term" value="F:adenylate cyclase activity"/>
    <property type="evidence" value="ECO:0007669"/>
    <property type="project" value="TreeGrafter"/>
</dbReference>
<evidence type="ECO:0000313" key="5">
    <source>
        <dbReference type="Proteomes" id="UP000635606"/>
    </source>
</evidence>
<dbReference type="PANTHER" id="PTHR16305">
    <property type="entry name" value="TESTICULAR SOLUBLE ADENYLYL CYCLASE"/>
    <property type="match status" value="1"/>
</dbReference>
<dbReference type="InterPro" id="IPR027417">
    <property type="entry name" value="P-loop_NTPase"/>
</dbReference>
<reference evidence="4" key="1">
    <citation type="submission" date="2021-01" db="EMBL/GenBank/DDBJ databases">
        <title>Whole genome shotgun sequence of Virgisporangium ochraceum NBRC 16418.</title>
        <authorList>
            <person name="Komaki H."/>
            <person name="Tamura T."/>
        </authorList>
    </citation>
    <scope>NUCLEOTIDE SEQUENCE</scope>
    <source>
        <strain evidence="4">NBRC 16418</strain>
    </source>
</reference>
<protein>
    <recommendedName>
        <fullName evidence="3">HTH luxR-type domain-containing protein</fullName>
    </recommendedName>
</protein>
<dbReference type="PANTHER" id="PTHR16305:SF28">
    <property type="entry name" value="GUANYLATE CYCLASE DOMAIN-CONTAINING PROTEIN"/>
    <property type="match status" value="1"/>
</dbReference>
<evidence type="ECO:0000256" key="1">
    <source>
        <dbReference type="ARBA" id="ARBA00022741"/>
    </source>
</evidence>
<dbReference type="CDD" id="cd06170">
    <property type="entry name" value="LuxR_C_like"/>
    <property type="match status" value="1"/>
</dbReference>
<dbReference type="SUPFAM" id="SSF46894">
    <property type="entry name" value="C-terminal effector domain of the bipartite response regulators"/>
    <property type="match status" value="1"/>
</dbReference>
<dbReference type="Pfam" id="PF13191">
    <property type="entry name" value="AAA_16"/>
    <property type="match status" value="1"/>
</dbReference>
<sequence length="949" mass="99840">MLMSFVSPVLVGRAAEVGALDAAVARARAGVGGTVFVVGEAGIGKSRLAATAGGAGVRVVRGRAGSVPLRAVSEAVLGALRDGSVDRERLGGFWPVLWRLVSDRTEALTDPPLVRAEAVLRLLAQLGTCVLTLEDLHDADADTLHVVDYLADNVGDQPVVVVGTARPDPGPAHDVIASAVARRAATVLRLAPLDRAATGELVHRCLDGPVPDELLDRVHRNADGVPFVVEEMLGALVDDGTLVRMPDGWRLTGDPGDPGARVPATVAAAVQRRVDRLGPGATEVLRAAAVFGRTFSLSAAAATAGIDATDAVGHLRAAAGAQLVAAEPGDDPDRYAFRHALTAEAVLAGLLPVERAGLARTAAAVVEPVDGQEEVAAALWLTADEPGRAAELLRRAGRRAAARGTLAASTALLERGLSLVDTRDGSETTAGLLEALVHTLVESGDIERVRALGSTLDGALSRVDASPARRVAARLTRARAGGASGLWRDGLAEIAAARALAGGEPALVAEIDAVASRLVFLSDHPEGDTEARRLAEAALATATAADLPEVACEALEILSRCARLTDLAAAQAHLGRVAELAERHSLPIWRVRAFMEIAAIEKDRTNDVSGLLVIRQAVEDAGAVVTAAWVDFNLGVAAVFAGDLVAAERYCDRALATARRFRRIDLERIGLCGRAVLAACRADRAGMERALAQLEGVDLFGYGPEVWGYLRAVCALLEEDHDRALEHFADADAASAAIGHRRGFGHRAPYLLLRAAGGHATWADHDALLGTNLMQMSLHRSYVLWTRAVLFGRDGKPDDAAQAAAEAMESGAAVPLNRYLGTRIAAPCALADGWGEPLTWLRDTEEYFHGAGLTQPAAACRALLRGAGVGGQQRRAGYGAVPPVLRRAGVTVREYDVLRLVGERLGNIEIAERLFLSPRTVERHVASLRQRTGQPDRAHLVEYARRHAK</sequence>
<dbReference type="InterPro" id="IPR036388">
    <property type="entry name" value="WH-like_DNA-bd_sf"/>
</dbReference>
<dbReference type="GO" id="GO:0003677">
    <property type="term" value="F:DNA binding"/>
    <property type="evidence" value="ECO:0007669"/>
    <property type="project" value="InterPro"/>
</dbReference>
<name>A0A8J4EAW9_9ACTN</name>
<evidence type="ECO:0000256" key="2">
    <source>
        <dbReference type="ARBA" id="ARBA00022840"/>
    </source>
</evidence>
<dbReference type="Gene3D" id="1.10.10.10">
    <property type="entry name" value="Winged helix-like DNA-binding domain superfamily/Winged helix DNA-binding domain"/>
    <property type="match status" value="1"/>
</dbReference>
<dbReference type="GO" id="GO:0006355">
    <property type="term" value="P:regulation of DNA-templated transcription"/>
    <property type="evidence" value="ECO:0007669"/>
    <property type="project" value="InterPro"/>
</dbReference>